<dbReference type="EMBL" id="BKCJ011138235">
    <property type="protein sequence ID" value="GFC92559.1"/>
    <property type="molecule type" value="Genomic_DNA"/>
</dbReference>
<reference evidence="1" key="1">
    <citation type="journal article" date="2019" name="Sci. Rep.">
        <title>Draft genome of Tanacetum cinerariifolium, the natural source of mosquito coil.</title>
        <authorList>
            <person name="Yamashiro T."/>
            <person name="Shiraishi A."/>
            <person name="Satake H."/>
            <person name="Nakayama K."/>
        </authorList>
    </citation>
    <scope>NUCLEOTIDE SEQUENCE</scope>
</reference>
<gene>
    <name evidence="1" type="ORF">Tci_864529</name>
</gene>
<protein>
    <submittedName>
        <fullName evidence="1">Uncharacterized protein</fullName>
    </submittedName>
</protein>
<accession>A0A699S503</accession>
<comment type="caution">
    <text evidence="1">The sequence shown here is derived from an EMBL/GenBank/DDBJ whole genome shotgun (WGS) entry which is preliminary data.</text>
</comment>
<organism evidence="1">
    <name type="scientific">Tanacetum cinerariifolium</name>
    <name type="common">Dalmatian daisy</name>
    <name type="synonym">Chrysanthemum cinerariifolium</name>
    <dbReference type="NCBI Taxonomy" id="118510"/>
    <lineage>
        <taxon>Eukaryota</taxon>
        <taxon>Viridiplantae</taxon>
        <taxon>Streptophyta</taxon>
        <taxon>Embryophyta</taxon>
        <taxon>Tracheophyta</taxon>
        <taxon>Spermatophyta</taxon>
        <taxon>Magnoliopsida</taxon>
        <taxon>eudicotyledons</taxon>
        <taxon>Gunneridae</taxon>
        <taxon>Pentapetalae</taxon>
        <taxon>asterids</taxon>
        <taxon>campanulids</taxon>
        <taxon>Asterales</taxon>
        <taxon>Asteraceae</taxon>
        <taxon>Asteroideae</taxon>
        <taxon>Anthemideae</taxon>
        <taxon>Anthemidinae</taxon>
        <taxon>Tanacetum</taxon>
    </lineage>
</organism>
<name>A0A699S503_TANCI</name>
<evidence type="ECO:0000313" key="1">
    <source>
        <dbReference type="EMBL" id="GFC92559.1"/>
    </source>
</evidence>
<feature type="non-terminal residue" evidence="1">
    <location>
        <position position="1"/>
    </location>
</feature>
<sequence>GKPYLDLWYLKYSPFDLVAYSDSDYASASLDKIYNWRMSIPWMQIDFLAMQKQTVVATSLKEAEYVAAASGCAQVLWIQNQLLDYGNGVNAASSLVSTVGHNFINSTNDFSVAGPSNAAASLTAANSSDMP</sequence>
<dbReference type="AlphaFoldDB" id="A0A699S503"/>
<feature type="non-terminal residue" evidence="1">
    <location>
        <position position="131"/>
    </location>
</feature>
<proteinExistence type="predicted"/>